<evidence type="ECO:0000256" key="1">
    <source>
        <dbReference type="ARBA" id="ARBA00010702"/>
    </source>
</evidence>
<reference evidence="4 5" key="1">
    <citation type="submission" date="2016-10" db="EMBL/GenBank/DDBJ databases">
        <authorList>
            <person name="de Groot N.N."/>
        </authorList>
    </citation>
    <scope>NUCLEOTIDE SEQUENCE [LARGE SCALE GENOMIC DNA]</scope>
    <source>
        <strain evidence="4 5">CGMCC 1.8925</strain>
    </source>
</reference>
<evidence type="ECO:0000313" key="5">
    <source>
        <dbReference type="Proteomes" id="UP000199502"/>
    </source>
</evidence>
<dbReference type="Pfam" id="PF03747">
    <property type="entry name" value="ADP_ribosyl_GH"/>
    <property type="match status" value="1"/>
</dbReference>
<dbReference type="AlphaFoldDB" id="A0A1G5JLH9"/>
<accession>A0A1G5JLH9</accession>
<keyword evidence="3" id="KW-0460">Magnesium</keyword>
<protein>
    <submittedName>
        <fullName evidence="4">ADP-ribosylglycohydrolase</fullName>
    </submittedName>
</protein>
<dbReference type="PANTHER" id="PTHR16222:SF24">
    <property type="entry name" value="ADP-RIBOSYLHYDROLASE ARH3"/>
    <property type="match status" value="1"/>
</dbReference>
<feature type="binding site" evidence="3">
    <location>
        <position position="66"/>
    </location>
    <ligand>
        <name>Mg(2+)</name>
        <dbReference type="ChEBI" id="CHEBI:18420"/>
        <label>1</label>
    </ligand>
</feature>
<dbReference type="EMBL" id="FMVT01000013">
    <property type="protein sequence ID" value="SCY88558.1"/>
    <property type="molecule type" value="Genomic_DNA"/>
</dbReference>
<dbReference type="PANTHER" id="PTHR16222">
    <property type="entry name" value="ADP-RIBOSYLGLYCOHYDROLASE"/>
    <property type="match status" value="1"/>
</dbReference>
<dbReference type="OrthoDB" id="9798107at2"/>
<feature type="binding site" evidence="3">
    <location>
        <position position="67"/>
    </location>
    <ligand>
        <name>Mg(2+)</name>
        <dbReference type="ChEBI" id="CHEBI:18420"/>
        <label>1</label>
    </ligand>
</feature>
<dbReference type="STRING" id="336292.SAMN05660710_03264"/>
<dbReference type="InterPro" id="IPR050792">
    <property type="entry name" value="ADP-ribosylglycohydrolase"/>
</dbReference>
<comment type="cofactor">
    <cofactor evidence="3">
        <name>Mg(2+)</name>
        <dbReference type="ChEBI" id="CHEBI:18420"/>
    </cofactor>
    <text evidence="3">Binds 2 magnesium ions per subunit.</text>
</comment>
<organism evidence="4 5">
    <name type="scientific">Paracoccus tibetensis</name>
    <dbReference type="NCBI Taxonomy" id="336292"/>
    <lineage>
        <taxon>Bacteria</taxon>
        <taxon>Pseudomonadati</taxon>
        <taxon>Pseudomonadota</taxon>
        <taxon>Alphaproteobacteria</taxon>
        <taxon>Rhodobacterales</taxon>
        <taxon>Paracoccaceae</taxon>
        <taxon>Paracoccus</taxon>
    </lineage>
</organism>
<keyword evidence="5" id="KW-1185">Reference proteome</keyword>
<feature type="binding site" evidence="3">
    <location>
        <position position="65"/>
    </location>
    <ligand>
        <name>Mg(2+)</name>
        <dbReference type="ChEBI" id="CHEBI:18420"/>
        <label>1</label>
    </ligand>
</feature>
<evidence type="ECO:0000256" key="3">
    <source>
        <dbReference type="PIRSR" id="PIRSR605502-1"/>
    </source>
</evidence>
<dbReference type="SUPFAM" id="SSF101478">
    <property type="entry name" value="ADP-ribosylglycohydrolase"/>
    <property type="match status" value="1"/>
</dbReference>
<keyword evidence="3" id="KW-0479">Metal-binding</keyword>
<sequence>MPLAPSALDRAQACLTGLAIGDALGMPAQTLPREAIRAHYGRITGFVAPFPGHPVSHGLGAAQVTDDTEQTILLARRLIADPAGFNDRAWAQDLLDWEADVKAKGLSDLLGPSSRRAIEALLAGEAPEQTGRRGTTNGAAMRIAPIGIMTPPDPDQLVARVARTCRVTHNTGEAIAAASAVAMIVSCGIAGQPLNQALTQALIACRAGQPCGEQVGETAMEARIRHALDLAAQGNEDALLAGTGTSVASHESVPAAIGILALTGEDVWQGLLIAANAGDDTDTIGAMVGAMAGALYGALPPTAVAQVVAANELDLDGLAAELLALRGQVTEGAAR</sequence>
<dbReference type="InterPro" id="IPR005502">
    <property type="entry name" value="Ribosyl_crysJ1"/>
</dbReference>
<feature type="binding site" evidence="3">
    <location>
        <position position="283"/>
    </location>
    <ligand>
        <name>Mg(2+)</name>
        <dbReference type="ChEBI" id="CHEBI:18420"/>
        <label>1</label>
    </ligand>
</feature>
<gene>
    <name evidence="4" type="ORF">SAMN05660710_03264</name>
</gene>
<dbReference type="InterPro" id="IPR036705">
    <property type="entry name" value="Ribosyl_crysJ1_sf"/>
</dbReference>
<feature type="binding site" evidence="3">
    <location>
        <position position="282"/>
    </location>
    <ligand>
        <name>Mg(2+)</name>
        <dbReference type="ChEBI" id="CHEBI:18420"/>
        <label>1</label>
    </ligand>
</feature>
<keyword evidence="2 4" id="KW-0378">Hydrolase</keyword>
<dbReference type="Gene3D" id="1.10.4080.10">
    <property type="entry name" value="ADP-ribosylation/Crystallin J1"/>
    <property type="match status" value="1"/>
</dbReference>
<feature type="binding site" evidence="3">
    <location>
        <position position="280"/>
    </location>
    <ligand>
        <name>Mg(2+)</name>
        <dbReference type="ChEBI" id="CHEBI:18420"/>
        <label>1</label>
    </ligand>
</feature>
<name>A0A1G5JLH9_9RHOB</name>
<comment type="similarity">
    <text evidence="1">Belongs to the ADP-ribosylglycohydrolase family.</text>
</comment>
<evidence type="ECO:0000313" key="4">
    <source>
        <dbReference type="EMBL" id="SCY88558.1"/>
    </source>
</evidence>
<dbReference type="GO" id="GO:0016787">
    <property type="term" value="F:hydrolase activity"/>
    <property type="evidence" value="ECO:0007669"/>
    <property type="project" value="UniProtKB-KW"/>
</dbReference>
<dbReference type="Proteomes" id="UP000199502">
    <property type="component" value="Unassembled WGS sequence"/>
</dbReference>
<evidence type="ECO:0000256" key="2">
    <source>
        <dbReference type="ARBA" id="ARBA00022801"/>
    </source>
</evidence>
<dbReference type="GO" id="GO:0046872">
    <property type="term" value="F:metal ion binding"/>
    <property type="evidence" value="ECO:0007669"/>
    <property type="project" value="UniProtKB-KW"/>
</dbReference>
<dbReference type="RefSeq" id="WP_090747111.1">
    <property type="nucleotide sequence ID" value="NZ_FMVT01000013.1"/>
</dbReference>
<proteinExistence type="inferred from homology"/>